<dbReference type="EMBL" id="AGNL01002530">
    <property type="protein sequence ID" value="EJK76110.1"/>
    <property type="molecule type" value="Genomic_DNA"/>
</dbReference>
<proteinExistence type="predicted"/>
<accession>K0TFD1</accession>
<evidence type="ECO:0000313" key="2">
    <source>
        <dbReference type="Proteomes" id="UP000266841"/>
    </source>
</evidence>
<comment type="caution">
    <text evidence="1">The sequence shown here is derived from an EMBL/GenBank/DDBJ whole genome shotgun (WGS) entry which is preliminary data.</text>
</comment>
<reference evidence="1 2" key="1">
    <citation type="journal article" date="2012" name="Genome Biol.">
        <title>Genome and low-iron response of an oceanic diatom adapted to chronic iron limitation.</title>
        <authorList>
            <person name="Lommer M."/>
            <person name="Specht M."/>
            <person name="Roy A.S."/>
            <person name="Kraemer L."/>
            <person name="Andreson R."/>
            <person name="Gutowska M.A."/>
            <person name="Wolf J."/>
            <person name="Bergner S.V."/>
            <person name="Schilhabel M.B."/>
            <person name="Klostermeier U.C."/>
            <person name="Beiko R.G."/>
            <person name="Rosenstiel P."/>
            <person name="Hippler M."/>
            <person name="Laroche J."/>
        </authorList>
    </citation>
    <scope>NUCLEOTIDE SEQUENCE [LARGE SCALE GENOMIC DNA]</scope>
    <source>
        <strain evidence="1 2">CCMP1005</strain>
    </source>
</reference>
<organism evidence="1 2">
    <name type="scientific">Thalassiosira oceanica</name>
    <name type="common">Marine diatom</name>
    <dbReference type="NCBI Taxonomy" id="159749"/>
    <lineage>
        <taxon>Eukaryota</taxon>
        <taxon>Sar</taxon>
        <taxon>Stramenopiles</taxon>
        <taxon>Ochrophyta</taxon>
        <taxon>Bacillariophyta</taxon>
        <taxon>Coscinodiscophyceae</taxon>
        <taxon>Thalassiosirophycidae</taxon>
        <taxon>Thalassiosirales</taxon>
        <taxon>Thalassiosiraceae</taxon>
        <taxon>Thalassiosira</taxon>
    </lineage>
</organism>
<gene>
    <name evidence="1" type="ORF">THAOC_02145</name>
</gene>
<dbReference type="Proteomes" id="UP000266841">
    <property type="component" value="Unassembled WGS sequence"/>
</dbReference>
<name>K0TFD1_THAOC</name>
<protein>
    <submittedName>
        <fullName evidence="1">Uncharacterized protein</fullName>
    </submittedName>
</protein>
<keyword evidence="2" id="KW-1185">Reference proteome</keyword>
<sequence>MERTQSGSTQVQKRQLHTPVSCPFILLDTSTVELEMEFGLALDIRYRLKVYRVCQALTFKECLPYINPTKFYYCQATRWPSGLRRCVKAAVFWAWVQIPLESFCP</sequence>
<dbReference type="AlphaFoldDB" id="K0TFD1"/>
<feature type="non-terminal residue" evidence="1">
    <location>
        <position position="105"/>
    </location>
</feature>
<evidence type="ECO:0000313" key="1">
    <source>
        <dbReference type="EMBL" id="EJK76110.1"/>
    </source>
</evidence>